<comment type="caution">
    <text evidence="2">The sequence shown here is derived from an EMBL/GenBank/DDBJ whole genome shotgun (WGS) entry which is preliminary data.</text>
</comment>
<gene>
    <name evidence="2" type="primary">ga07046</name>
    <name evidence="2" type="ORF">PR202_ga07046</name>
</gene>
<evidence type="ECO:0000313" key="3">
    <source>
        <dbReference type="Proteomes" id="UP001054889"/>
    </source>
</evidence>
<accession>A0AAV5BYV3</accession>
<protein>
    <submittedName>
        <fullName evidence="2">Uncharacterized protein</fullName>
    </submittedName>
</protein>
<organism evidence="2 3">
    <name type="scientific">Eleusine coracana subsp. coracana</name>
    <dbReference type="NCBI Taxonomy" id="191504"/>
    <lineage>
        <taxon>Eukaryota</taxon>
        <taxon>Viridiplantae</taxon>
        <taxon>Streptophyta</taxon>
        <taxon>Embryophyta</taxon>
        <taxon>Tracheophyta</taxon>
        <taxon>Spermatophyta</taxon>
        <taxon>Magnoliopsida</taxon>
        <taxon>Liliopsida</taxon>
        <taxon>Poales</taxon>
        <taxon>Poaceae</taxon>
        <taxon>PACMAD clade</taxon>
        <taxon>Chloridoideae</taxon>
        <taxon>Cynodonteae</taxon>
        <taxon>Eleusininae</taxon>
        <taxon>Eleusine</taxon>
    </lineage>
</organism>
<name>A0AAV5BYV3_ELECO</name>
<sequence length="144" mass="15197">MDCATRVSGLAVVTTLCIGGTALLIWWVVDLAQQHGKGGALGVLCVLLVFWVGVSACICPAFCAVFFPWSTVGLYHLDNPLLRPFRSCLGGVARLLGSLCRDANDTATEMIINSVLSASGTQEPAAAAMALYCHSSWRAHKAIS</sequence>
<keyword evidence="1" id="KW-0812">Transmembrane</keyword>
<evidence type="ECO:0000313" key="2">
    <source>
        <dbReference type="EMBL" id="GJM90738.1"/>
    </source>
</evidence>
<feature type="transmembrane region" description="Helical" evidence="1">
    <location>
        <begin position="7"/>
        <end position="29"/>
    </location>
</feature>
<evidence type="ECO:0000256" key="1">
    <source>
        <dbReference type="SAM" id="Phobius"/>
    </source>
</evidence>
<reference evidence="2" key="1">
    <citation type="journal article" date="2018" name="DNA Res.">
        <title>Multiple hybrid de novo genome assembly of finger millet, an orphan allotetraploid crop.</title>
        <authorList>
            <person name="Hatakeyama M."/>
            <person name="Aluri S."/>
            <person name="Balachadran M.T."/>
            <person name="Sivarajan S.R."/>
            <person name="Patrignani A."/>
            <person name="Gruter S."/>
            <person name="Poveda L."/>
            <person name="Shimizu-Inatsugi R."/>
            <person name="Baeten J."/>
            <person name="Francoijs K.J."/>
            <person name="Nataraja K.N."/>
            <person name="Reddy Y.A.N."/>
            <person name="Phadnis S."/>
            <person name="Ravikumar R.L."/>
            <person name="Schlapbach R."/>
            <person name="Sreeman S.M."/>
            <person name="Shimizu K.K."/>
        </authorList>
    </citation>
    <scope>NUCLEOTIDE SEQUENCE</scope>
</reference>
<reference evidence="2" key="2">
    <citation type="submission" date="2021-12" db="EMBL/GenBank/DDBJ databases">
        <title>Resequencing data analysis of finger millet.</title>
        <authorList>
            <person name="Hatakeyama M."/>
            <person name="Aluri S."/>
            <person name="Balachadran M.T."/>
            <person name="Sivarajan S.R."/>
            <person name="Poveda L."/>
            <person name="Shimizu-Inatsugi R."/>
            <person name="Schlapbach R."/>
            <person name="Sreeman S.M."/>
            <person name="Shimizu K.K."/>
        </authorList>
    </citation>
    <scope>NUCLEOTIDE SEQUENCE</scope>
</reference>
<feature type="transmembrane region" description="Helical" evidence="1">
    <location>
        <begin position="41"/>
        <end position="67"/>
    </location>
</feature>
<proteinExistence type="predicted"/>
<keyword evidence="1" id="KW-0472">Membrane</keyword>
<keyword evidence="1" id="KW-1133">Transmembrane helix</keyword>
<dbReference type="Proteomes" id="UP001054889">
    <property type="component" value="Unassembled WGS sequence"/>
</dbReference>
<dbReference type="EMBL" id="BQKI01000003">
    <property type="protein sequence ID" value="GJM90738.1"/>
    <property type="molecule type" value="Genomic_DNA"/>
</dbReference>
<dbReference type="AlphaFoldDB" id="A0AAV5BYV3"/>
<keyword evidence="3" id="KW-1185">Reference proteome</keyword>